<keyword evidence="4" id="KW-0690">Ribosome biogenesis</keyword>
<gene>
    <name evidence="18" type="ORF">UXM345_LOCUS28656</name>
</gene>
<reference evidence="18" key="1">
    <citation type="submission" date="2021-02" db="EMBL/GenBank/DDBJ databases">
        <authorList>
            <person name="Nowell W R."/>
        </authorList>
    </citation>
    <scope>NUCLEOTIDE SEQUENCE</scope>
</reference>
<feature type="domain" description="Helicase C-terminal" evidence="16">
    <location>
        <begin position="282"/>
        <end position="429"/>
    </location>
</feature>
<name>A0A820CAG9_9BILA</name>
<evidence type="ECO:0000256" key="12">
    <source>
        <dbReference type="PROSITE-ProRule" id="PRU00552"/>
    </source>
</evidence>
<dbReference type="EMBL" id="CAJOBF010006682">
    <property type="protein sequence ID" value="CAF4212873.1"/>
    <property type="molecule type" value="Genomic_DNA"/>
</dbReference>
<dbReference type="GO" id="GO:0003724">
    <property type="term" value="F:RNA helicase activity"/>
    <property type="evidence" value="ECO:0007669"/>
    <property type="project" value="UniProtKB-EC"/>
</dbReference>
<evidence type="ECO:0000259" key="17">
    <source>
        <dbReference type="PROSITE" id="PS51195"/>
    </source>
</evidence>
<evidence type="ECO:0000256" key="11">
    <source>
        <dbReference type="ARBA" id="ARBA00037449"/>
    </source>
</evidence>
<dbReference type="Pfam" id="PF00270">
    <property type="entry name" value="DEAD"/>
    <property type="match status" value="1"/>
</dbReference>
<evidence type="ECO:0000256" key="8">
    <source>
        <dbReference type="ARBA" id="ARBA00022806"/>
    </source>
</evidence>
<dbReference type="SMART" id="SM00490">
    <property type="entry name" value="HELICc"/>
    <property type="match status" value="1"/>
</dbReference>
<dbReference type="InterPro" id="IPR044742">
    <property type="entry name" value="DEAD/DEAH_RhlB"/>
</dbReference>
<comment type="subcellular location">
    <subcellularLocation>
        <location evidence="1">Nucleus</location>
        <location evidence="1">Nucleolus</location>
    </subcellularLocation>
</comment>
<feature type="domain" description="Helicase ATP-binding" evidence="15">
    <location>
        <begin position="79"/>
        <end position="254"/>
    </location>
</feature>
<evidence type="ECO:0000256" key="6">
    <source>
        <dbReference type="ARBA" id="ARBA00022741"/>
    </source>
</evidence>
<dbReference type="InterPro" id="IPR027417">
    <property type="entry name" value="P-loop_NTPase"/>
</dbReference>
<dbReference type="InterPro" id="IPR011545">
    <property type="entry name" value="DEAD/DEAH_box_helicase_dom"/>
</dbReference>
<evidence type="ECO:0000256" key="7">
    <source>
        <dbReference type="ARBA" id="ARBA00022801"/>
    </source>
</evidence>
<sequence length="468" mass="53006">MTNRNKLDSNHSLSLTNSSRSEEEQDAKIYQEESRVFLKGYGIPPPIVQFSESYLSPSLLLELKRRYYLAPTPVQAQAWPILLKGRNLLASAPTGSGKTLAFLIPALIKVMNKQPLRIGEGPIALVLSPSRELALQIFSHAQSFEIATGVHSYCIYGGVPKPPQIRNIQQGGGICIATPGRLHDFLRTQVISLQNCFFLVIDEADRLMELGFQYEIQSIIDHMGFNKQIALFSATWKNEFNFLADHVMRDYIELKIGSQERSISRNICQRIELCDALCKDARLLEILDEIGKNGCTKILIFTNKKTSVEYLTLTLRSLGWYVVGLHSDKSQEDRDSALNSFRLGLIQILITTDVTSRGLDIQNVKHVINYDFPRNTQDYIHRTGRTGRHETSGSAYTLFTYADRRHTRSLIEVLHSTNQYVAPELYGLADQNDAQIRSSKLNMNLSKPWVRKRNRPSLAVLDLFNSVT</sequence>
<feature type="domain" description="DEAD-box RNA helicase Q" evidence="17">
    <location>
        <begin position="48"/>
        <end position="76"/>
    </location>
</feature>
<evidence type="ECO:0000256" key="13">
    <source>
        <dbReference type="RuleBase" id="RU000492"/>
    </source>
</evidence>
<dbReference type="PANTHER" id="PTHR47958">
    <property type="entry name" value="ATP-DEPENDENT RNA HELICASE DBP3"/>
    <property type="match status" value="1"/>
</dbReference>
<accession>A0A820CAG9</accession>
<evidence type="ECO:0000256" key="3">
    <source>
        <dbReference type="ARBA" id="ARBA00012552"/>
    </source>
</evidence>
<dbReference type="Pfam" id="PF00271">
    <property type="entry name" value="Helicase_C"/>
    <property type="match status" value="1"/>
</dbReference>
<dbReference type="PROSITE" id="PS51192">
    <property type="entry name" value="HELICASE_ATP_BIND_1"/>
    <property type="match status" value="1"/>
</dbReference>
<comment type="function">
    <text evidence="11">ATP-dependent RNA helicase required for 60S ribosomal subunit synthesis. Involved in efficient pre-rRNA processing, predominantly at site A3, which is necessary for the normal formation of 25S and 5.8S rRNAs.</text>
</comment>
<dbReference type="AlphaFoldDB" id="A0A820CAG9"/>
<keyword evidence="6 13" id="KW-0547">Nucleotide-binding</keyword>
<dbReference type="PROSITE" id="PS51194">
    <property type="entry name" value="HELICASE_CTER"/>
    <property type="match status" value="1"/>
</dbReference>
<dbReference type="PROSITE" id="PS00039">
    <property type="entry name" value="DEAD_ATP_HELICASE"/>
    <property type="match status" value="1"/>
</dbReference>
<dbReference type="PROSITE" id="PS51195">
    <property type="entry name" value="Q_MOTIF"/>
    <property type="match status" value="1"/>
</dbReference>
<keyword evidence="5" id="KW-0698">rRNA processing</keyword>
<feature type="compositionally biased region" description="Polar residues" evidence="14">
    <location>
        <begin position="10"/>
        <end position="19"/>
    </location>
</feature>
<evidence type="ECO:0000313" key="19">
    <source>
        <dbReference type="Proteomes" id="UP000663842"/>
    </source>
</evidence>
<comment type="caution">
    <text evidence="18">The sequence shown here is derived from an EMBL/GenBank/DDBJ whole genome shotgun (WGS) entry which is preliminary data.</text>
</comment>
<dbReference type="InterPro" id="IPR014001">
    <property type="entry name" value="Helicase_ATP-bd"/>
</dbReference>
<dbReference type="CDD" id="cd18787">
    <property type="entry name" value="SF2_C_DEAD"/>
    <property type="match status" value="1"/>
</dbReference>
<evidence type="ECO:0000256" key="9">
    <source>
        <dbReference type="ARBA" id="ARBA00022840"/>
    </source>
</evidence>
<dbReference type="GO" id="GO:0003676">
    <property type="term" value="F:nucleic acid binding"/>
    <property type="evidence" value="ECO:0007669"/>
    <property type="project" value="InterPro"/>
</dbReference>
<evidence type="ECO:0000256" key="1">
    <source>
        <dbReference type="ARBA" id="ARBA00004604"/>
    </source>
</evidence>
<protein>
    <recommendedName>
        <fullName evidence="3">RNA helicase</fullName>
        <ecNumber evidence="3">3.6.4.13</ecNumber>
    </recommendedName>
</protein>
<evidence type="ECO:0000256" key="10">
    <source>
        <dbReference type="ARBA" id="ARBA00023242"/>
    </source>
</evidence>
<organism evidence="18 19">
    <name type="scientific">Rotaria magnacalcarata</name>
    <dbReference type="NCBI Taxonomy" id="392030"/>
    <lineage>
        <taxon>Eukaryota</taxon>
        <taxon>Metazoa</taxon>
        <taxon>Spiralia</taxon>
        <taxon>Gnathifera</taxon>
        <taxon>Rotifera</taxon>
        <taxon>Eurotatoria</taxon>
        <taxon>Bdelloidea</taxon>
        <taxon>Philodinida</taxon>
        <taxon>Philodinidae</taxon>
        <taxon>Rotaria</taxon>
    </lineage>
</organism>
<dbReference type="InterPro" id="IPR014014">
    <property type="entry name" value="RNA_helicase_DEAD_Q_motif"/>
</dbReference>
<dbReference type="SUPFAM" id="SSF52540">
    <property type="entry name" value="P-loop containing nucleoside triphosphate hydrolases"/>
    <property type="match status" value="1"/>
</dbReference>
<evidence type="ECO:0000256" key="14">
    <source>
        <dbReference type="SAM" id="MobiDB-lite"/>
    </source>
</evidence>
<evidence type="ECO:0000259" key="16">
    <source>
        <dbReference type="PROSITE" id="PS51194"/>
    </source>
</evidence>
<dbReference type="EC" id="3.6.4.13" evidence="3"/>
<evidence type="ECO:0000256" key="2">
    <source>
        <dbReference type="ARBA" id="ARBA00009334"/>
    </source>
</evidence>
<evidence type="ECO:0000259" key="15">
    <source>
        <dbReference type="PROSITE" id="PS51192"/>
    </source>
</evidence>
<dbReference type="InterPro" id="IPR001650">
    <property type="entry name" value="Helicase_C-like"/>
</dbReference>
<feature type="region of interest" description="Disordered" evidence="14">
    <location>
        <begin position="1"/>
        <end position="26"/>
    </location>
</feature>
<dbReference type="CDD" id="cd00268">
    <property type="entry name" value="DEADc"/>
    <property type="match status" value="1"/>
</dbReference>
<keyword evidence="8 13" id="KW-0347">Helicase</keyword>
<dbReference type="SMART" id="SM00487">
    <property type="entry name" value="DEXDc"/>
    <property type="match status" value="1"/>
</dbReference>
<evidence type="ECO:0000313" key="18">
    <source>
        <dbReference type="EMBL" id="CAF4212873.1"/>
    </source>
</evidence>
<dbReference type="GO" id="GO:0016787">
    <property type="term" value="F:hydrolase activity"/>
    <property type="evidence" value="ECO:0007669"/>
    <property type="project" value="UniProtKB-KW"/>
</dbReference>
<dbReference type="InterPro" id="IPR000629">
    <property type="entry name" value="RNA-helicase_DEAD-box_CS"/>
</dbReference>
<dbReference type="Gene3D" id="3.40.50.300">
    <property type="entry name" value="P-loop containing nucleotide triphosphate hydrolases"/>
    <property type="match status" value="2"/>
</dbReference>
<feature type="short sequence motif" description="Q motif" evidence="12">
    <location>
        <begin position="48"/>
        <end position="76"/>
    </location>
</feature>
<proteinExistence type="inferred from homology"/>
<keyword evidence="9 13" id="KW-0067">ATP-binding</keyword>
<comment type="similarity">
    <text evidence="2">Belongs to the DEAD box helicase family. DDX5/DBP2 subfamily.</text>
</comment>
<evidence type="ECO:0000256" key="4">
    <source>
        <dbReference type="ARBA" id="ARBA00022517"/>
    </source>
</evidence>
<dbReference type="GO" id="GO:0005524">
    <property type="term" value="F:ATP binding"/>
    <property type="evidence" value="ECO:0007669"/>
    <property type="project" value="UniProtKB-KW"/>
</dbReference>
<evidence type="ECO:0000256" key="5">
    <source>
        <dbReference type="ARBA" id="ARBA00022552"/>
    </source>
</evidence>
<dbReference type="Proteomes" id="UP000663842">
    <property type="component" value="Unassembled WGS sequence"/>
</dbReference>
<keyword evidence="10" id="KW-0539">Nucleus</keyword>
<keyword evidence="7 13" id="KW-0378">Hydrolase</keyword>